<gene>
    <name evidence="3" type="ORF">JZO67_000114</name>
</gene>
<organism evidence="3 4">
    <name type="scientific">Candidatus Enterococcus ferrettii</name>
    <dbReference type="NCBI Taxonomy" id="2815324"/>
    <lineage>
        <taxon>Bacteria</taxon>
        <taxon>Bacillati</taxon>
        <taxon>Bacillota</taxon>
        <taxon>Bacilli</taxon>
        <taxon>Lactobacillales</taxon>
        <taxon>Enterococcaceae</taxon>
        <taxon>Enterococcus</taxon>
    </lineage>
</organism>
<feature type="domain" description="Beta-lactamase-related" evidence="2">
    <location>
        <begin position="77"/>
        <end position="371"/>
    </location>
</feature>
<evidence type="ECO:0000313" key="3">
    <source>
        <dbReference type="EMBL" id="MEO1768213.1"/>
    </source>
</evidence>
<dbReference type="Gene3D" id="3.40.710.10">
    <property type="entry name" value="DD-peptidase/beta-lactamase superfamily"/>
    <property type="match status" value="1"/>
</dbReference>
<evidence type="ECO:0000259" key="2">
    <source>
        <dbReference type="Pfam" id="PF00144"/>
    </source>
</evidence>
<dbReference type="Proteomes" id="UP000664357">
    <property type="component" value="Unassembled WGS sequence"/>
</dbReference>
<keyword evidence="1" id="KW-0472">Membrane</keyword>
<dbReference type="InterPro" id="IPR050491">
    <property type="entry name" value="AmpC-like"/>
</dbReference>
<comment type="caution">
    <text evidence="3">The sequence shown here is derived from an EMBL/GenBank/DDBJ whole genome shotgun (WGS) entry which is preliminary data.</text>
</comment>
<protein>
    <recommendedName>
        <fullName evidence="2">Beta-lactamase-related domain-containing protein</fullName>
    </recommendedName>
</protein>
<dbReference type="SUPFAM" id="SSF56601">
    <property type="entry name" value="beta-lactamase/transpeptidase-like"/>
    <property type="match status" value="1"/>
</dbReference>
<name>A0ABV0EKV9_9ENTE</name>
<reference evidence="3 4" key="2">
    <citation type="submission" date="2024-02" db="EMBL/GenBank/DDBJ databases">
        <title>The Genome Sequence of Enterococcus sp. DIV0159.</title>
        <authorList>
            <person name="Earl A."/>
            <person name="Manson A."/>
            <person name="Gilmore M."/>
            <person name="Sanders J."/>
            <person name="Shea T."/>
            <person name="Howe W."/>
            <person name="Livny J."/>
            <person name="Cuomo C."/>
            <person name="Neafsey D."/>
            <person name="Birren B."/>
        </authorList>
    </citation>
    <scope>NUCLEOTIDE SEQUENCE [LARGE SCALE GENOMIC DNA]</scope>
    <source>
        <strain evidence="3 4">665A</strain>
    </source>
</reference>
<dbReference type="RefSeq" id="WP_207700934.1">
    <property type="nucleotide sequence ID" value="NZ_JAFREL020000001.1"/>
</dbReference>
<keyword evidence="4" id="KW-1185">Reference proteome</keyword>
<accession>A0ABV0EKV9</accession>
<dbReference type="InterPro" id="IPR001466">
    <property type="entry name" value="Beta-lactam-related"/>
</dbReference>
<dbReference type="PANTHER" id="PTHR46825:SF9">
    <property type="entry name" value="BETA-LACTAMASE-RELATED DOMAIN-CONTAINING PROTEIN"/>
    <property type="match status" value="1"/>
</dbReference>
<dbReference type="EMBL" id="JAFREL020000001">
    <property type="protein sequence ID" value="MEO1768213.1"/>
    <property type="molecule type" value="Genomic_DNA"/>
</dbReference>
<proteinExistence type="predicted"/>
<feature type="transmembrane region" description="Helical" evidence="1">
    <location>
        <begin position="12"/>
        <end position="32"/>
    </location>
</feature>
<sequence length="397" mass="44446">MYRHSRKRKKYPIYIAGAILVLAVGFLSGEYLSARQAAVAPAPQAANPPITKPTTTLAVETQQTIEPHDKLADSLQEQLVQRNFSGTVLVYHDGHLILNKAYGWKNQEQQLQNQVSTQYCIGSVEKGQTAYLLMEAVKAGKVQLTDKLSQYYPQIKNSETITLRDMLNMSSGLKLNDKIKAEPTTDEKDILAHAIQQAEVSEKVYSYQPINYVLLTGIIEQVTGKDYYDLFNQQITKSFQLSHTSFAQDHSEEQARSYQETNGTDTFTNESAASYASELGTGNVFMSAGDLFLYFHSLLSGEKLATQDRETLWENYPNEQYAAGIYNMSNHYHSRGVKANFETIVNYSKDGQNAIILLSNKHIENTSFNELGDQLFNQLIQADETTASNKLSTPASS</sequence>
<dbReference type="InterPro" id="IPR012338">
    <property type="entry name" value="Beta-lactam/transpept-like"/>
</dbReference>
<keyword evidence="1" id="KW-0812">Transmembrane</keyword>
<dbReference type="Pfam" id="PF00144">
    <property type="entry name" value="Beta-lactamase"/>
    <property type="match status" value="1"/>
</dbReference>
<evidence type="ECO:0000256" key="1">
    <source>
        <dbReference type="SAM" id="Phobius"/>
    </source>
</evidence>
<keyword evidence="1" id="KW-1133">Transmembrane helix</keyword>
<dbReference type="PANTHER" id="PTHR46825">
    <property type="entry name" value="D-ALANYL-D-ALANINE-CARBOXYPEPTIDASE/ENDOPEPTIDASE AMPH"/>
    <property type="match status" value="1"/>
</dbReference>
<evidence type="ECO:0000313" key="4">
    <source>
        <dbReference type="Proteomes" id="UP000664357"/>
    </source>
</evidence>
<reference evidence="3 4" key="1">
    <citation type="submission" date="2021-03" db="EMBL/GenBank/DDBJ databases">
        <authorList>
            <person name="Gilmore M.S."/>
            <person name="Schwartzman J."/>
            <person name="Van Tyne D."/>
            <person name="Martin M."/>
            <person name="Earl A.M."/>
            <person name="Manson A.L."/>
            <person name="Straub T."/>
            <person name="Salamzade R."/>
            <person name="Saavedra J."/>
            <person name="Lebreton F."/>
            <person name="Prichula J."/>
            <person name="Schaufler K."/>
            <person name="Gaca A."/>
            <person name="Sgardioli B."/>
            <person name="Wagenaar J."/>
            <person name="Strong T."/>
        </authorList>
    </citation>
    <scope>NUCLEOTIDE SEQUENCE [LARGE SCALE GENOMIC DNA]</scope>
    <source>
        <strain evidence="3 4">665A</strain>
    </source>
</reference>